<dbReference type="InterPro" id="IPR010918">
    <property type="entry name" value="PurM-like_C_dom"/>
</dbReference>
<feature type="binding site" evidence="2">
    <location>
        <begin position="131"/>
        <end position="132"/>
    </location>
    <ligand>
        <name>ATP</name>
        <dbReference type="ChEBI" id="CHEBI:30616"/>
    </ligand>
</feature>
<evidence type="ECO:0000256" key="1">
    <source>
        <dbReference type="ARBA" id="ARBA00022977"/>
    </source>
</evidence>
<keyword evidence="1 2" id="KW-0784">Thiamine biosynthesis</keyword>
<comment type="caution">
    <text evidence="2">Lacks conserved residue(s) required for the propagation of feature annotation.</text>
</comment>
<dbReference type="EC" id="2.7.4.16" evidence="2"/>
<keyword evidence="2" id="KW-0547">Nucleotide-binding</keyword>
<feature type="binding site" evidence="2">
    <location>
        <position position="41"/>
    </location>
    <ligand>
        <name>Mg(2+)</name>
        <dbReference type="ChEBI" id="CHEBI:18420"/>
        <label>3</label>
    </ligand>
</feature>
<feature type="binding site" evidence="2">
    <location>
        <position position="57"/>
    </location>
    <ligand>
        <name>Mg(2+)</name>
        <dbReference type="ChEBI" id="CHEBI:18420"/>
        <label>1</label>
    </ligand>
</feature>
<dbReference type="PIRSF" id="PIRSF005303">
    <property type="entry name" value="Thiam_monoph_kin"/>
    <property type="match status" value="1"/>
</dbReference>
<feature type="binding site" evidence="2">
    <location>
        <position position="56"/>
    </location>
    <ligand>
        <name>Mg(2+)</name>
        <dbReference type="ChEBI" id="CHEBI:18420"/>
        <label>1</label>
    </ligand>
</feature>
<feature type="binding site" evidence="2">
    <location>
        <position position="158"/>
    </location>
    <ligand>
        <name>ATP</name>
        <dbReference type="ChEBI" id="CHEBI:30616"/>
    </ligand>
</feature>
<name>Q214H1_RHOPB</name>
<feature type="binding site" evidence="2">
    <location>
        <position position="228"/>
    </location>
    <ligand>
        <name>ATP</name>
        <dbReference type="ChEBI" id="CHEBI:30616"/>
    </ligand>
</feature>
<keyword evidence="2" id="KW-0460">Magnesium</keyword>
<feature type="binding site" evidence="2">
    <location>
        <position position="64"/>
    </location>
    <ligand>
        <name>substrate</name>
    </ligand>
</feature>
<feature type="domain" description="PurM-like N-terminal" evidence="3">
    <location>
        <begin position="40"/>
        <end position="150"/>
    </location>
</feature>
<comment type="function">
    <text evidence="2">Catalyzes the ATP-dependent phosphorylation of thiamine-monophosphate (TMP) to form thiamine-pyrophosphate (TPP), the active form of vitamin B1.</text>
</comment>
<dbReference type="UniPathway" id="UPA00060">
    <property type="reaction ID" value="UER00142"/>
</dbReference>
<dbReference type="CDD" id="cd02194">
    <property type="entry name" value="ThiL"/>
    <property type="match status" value="1"/>
</dbReference>
<dbReference type="AlphaFoldDB" id="Q214H1"/>
<dbReference type="GO" id="GO:0000287">
    <property type="term" value="F:magnesium ion binding"/>
    <property type="evidence" value="ECO:0007669"/>
    <property type="project" value="UniProtKB-UniRule"/>
</dbReference>
<feature type="binding site" evidence="2">
    <location>
        <position position="229"/>
    </location>
    <ligand>
        <name>Mg(2+)</name>
        <dbReference type="ChEBI" id="CHEBI:18420"/>
        <label>5</label>
    </ligand>
</feature>
<sequence>MCCCGRRCDGWQGMASAEDNLIARYFKPLANHAGAFGLSDDCAILTSSGDDLVLTTDAIVEGVHFLPDDPPESIARKALRVNLSDLAAKGASPAGFLLTLALRSAEESWLAPFAKALGEDAAAFGCPLLGGDTVSTPGPLMISVTAFGRVPAGRMVRRAGARPGDHVVVSGTIGDAALGLDILKGGPAAGAVSGEARAALVQRYREPQPRSALAQAVRDHASAAMDVSDGLAGDLAKLCAVSAVSAAIDAAAVPLSEAARAVLAAGAGRIAQLIAGGDDYEILCTVPQARLDAFQADARRAGVMVTVIGRITDGAATPQFSDAEGRPIALSALSYSHF</sequence>
<organism evidence="5">
    <name type="scientific">Rhodopseudomonas palustris (strain BisB18)</name>
    <dbReference type="NCBI Taxonomy" id="316056"/>
    <lineage>
        <taxon>Bacteria</taxon>
        <taxon>Pseudomonadati</taxon>
        <taxon>Pseudomonadota</taxon>
        <taxon>Alphaproteobacteria</taxon>
        <taxon>Hyphomicrobiales</taxon>
        <taxon>Nitrobacteraceae</taxon>
        <taxon>Rhodopseudomonas</taxon>
    </lineage>
</organism>
<dbReference type="HAMAP" id="MF_02128">
    <property type="entry name" value="TMP_kinase"/>
    <property type="match status" value="1"/>
</dbReference>
<dbReference type="HOGENOM" id="CLU_046964_3_0_5"/>
<dbReference type="Pfam" id="PF00586">
    <property type="entry name" value="AIRS"/>
    <property type="match status" value="1"/>
</dbReference>
<dbReference type="Gene3D" id="3.90.650.10">
    <property type="entry name" value="PurM-like C-terminal domain"/>
    <property type="match status" value="1"/>
</dbReference>
<gene>
    <name evidence="2" type="primary">thiL</name>
    <name evidence="5" type="ordered locus">RPC_2665</name>
</gene>
<dbReference type="GO" id="GO:0009229">
    <property type="term" value="P:thiamine diphosphate biosynthetic process"/>
    <property type="evidence" value="ECO:0007669"/>
    <property type="project" value="UniProtKB-UniRule"/>
</dbReference>
<keyword evidence="2" id="KW-0479">Metal-binding</keyword>
<evidence type="ECO:0000259" key="3">
    <source>
        <dbReference type="Pfam" id="PF00586"/>
    </source>
</evidence>
<feature type="binding site" evidence="2">
    <location>
        <position position="85"/>
    </location>
    <ligand>
        <name>Mg(2+)</name>
        <dbReference type="ChEBI" id="CHEBI:18420"/>
        <label>4</label>
    </ligand>
</feature>
<dbReference type="GO" id="GO:0009228">
    <property type="term" value="P:thiamine biosynthetic process"/>
    <property type="evidence" value="ECO:0007669"/>
    <property type="project" value="UniProtKB-KW"/>
</dbReference>
<dbReference type="InterPro" id="IPR016188">
    <property type="entry name" value="PurM-like_N"/>
</dbReference>
<keyword evidence="2" id="KW-0067">ATP-binding</keyword>
<feature type="binding site" evidence="2">
    <location>
        <position position="85"/>
    </location>
    <ligand>
        <name>Mg(2+)</name>
        <dbReference type="ChEBI" id="CHEBI:18420"/>
        <label>2</label>
    </ligand>
</feature>
<feature type="binding site" evidence="2">
    <location>
        <position position="57"/>
    </location>
    <ligand>
        <name>Mg(2+)</name>
        <dbReference type="ChEBI" id="CHEBI:18420"/>
        <label>2</label>
    </ligand>
</feature>
<dbReference type="Pfam" id="PF02769">
    <property type="entry name" value="AIRS_C"/>
    <property type="match status" value="1"/>
</dbReference>
<comment type="pathway">
    <text evidence="2">Cofactor biosynthesis; thiamine diphosphate biosynthesis; thiamine diphosphate from thiamine phosphate: step 1/1.</text>
</comment>
<feature type="domain" description="PurM-like C-terminal" evidence="4">
    <location>
        <begin position="162"/>
        <end position="315"/>
    </location>
</feature>
<accession>Q214H1</accession>
<dbReference type="EMBL" id="CP000301">
    <property type="protein sequence ID" value="ABD88215.1"/>
    <property type="molecule type" value="Genomic_DNA"/>
</dbReference>
<feature type="binding site" evidence="2">
    <location>
        <position position="85"/>
    </location>
    <ligand>
        <name>Mg(2+)</name>
        <dbReference type="ChEBI" id="CHEBI:18420"/>
        <label>3</label>
    </ligand>
</feature>
<proteinExistence type="inferred from homology"/>
<dbReference type="Gene3D" id="3.30.1330.10">
    <property type="entry name" value="PurM-like, N-terminal domain"/>
    <property type="match status" value="1"/>
</dbReference>
<dbReference type="SUPFAM" id="SSF56042">
    <property type="entry name" value="PurM C-terminal domain-like"/>
    <property type="match status" value="1"/>
</dbReference>
<dbReference type="GO" id="GO:0005524">
    <property type="term" value="F:ATP binding"/>
    <property type="evidence" value="ECO:0007669"/>
    <property type="project" value="UniProtKB-UniRule"/>
</dbReference>
<dbReference type="PANTHER" id="PTHR30270">
    <property type="entry name" value="THIAMINE-MONOPHOSPHATE KINASE"/>
    <property type="match status" value="1"/>
</dbReference>
<dbReference type="KEGG" id="rpc:RPC_2665"/>
<feature type="binding site" evidence="2">
    <location>
        <position position="132"/>
    </location>
    <ligand>
        <name>Mg(2+)</name>
        <dbReference type="ChEBI" id="CHEBI:18420"/>
        <label>1</label>
    </ligand>
</feature>
<feature type="binding site" evidence="2">
    <location>
        <position position="278"/>
    </location>
    <ligand>
        <name>substrate</name>
    </ligand>
</feature>
<evidence type="ECO:0000313" key="5">
    <source>
        <dbReference type="EMBL" id="ABD88215.1"/>
    </source>
</evidence>
<comment type="catalytic activity">
    <reaction evidence="2">
        <text>thiamine phosphate + ATP = thiamine diphosphate + ADP</text>
        <dbReference type="Rhea" id="RHEA:15913"/>
        <dbReference type="ChEBI" id="CHEBI:30616"/>
        <dbReference type="ChEBI" id="CHEBI:37575"/>
        <dbReference type="ChEBI" id="CHEBI:58937"/>
        <dbReference type="ChEBI" id="CHEBI:456216"/>
        <dbReference type="EC" id="2.7.4.16"/>
    </reaction>
</comment>
<comment type="miscellaneous">
    <text evidence="2">Reaction mechanism of ThiL seems to utilize a direct, inline transfer of the gamma-phosphate of ATP to TMP rather than a phosphorylated enzyme intermediate.</text>
</comment>
<protein>
    <recommendedName>
        <fullName evidence="2">Thiamine-monophosphate kinase</fullName>
        <shortName evidence="2">TMP kinase</shortName>
        <shortName evidence="2">Thiamine-phosphate kinase</shortName>
        <ecNumber evidence="2">2.7.4.16</ecNumber>
    </recommendedName>
</protein>
<keyword evidence="2 5" id="KW-0808">Transferase</keyword>
<dbReference type="eggNOG" id="COG0611">
    <property type="taxonomic scope" value="Bacteria"/>
</dbReference>
<dbReference type="SUPFAM" id="SSF55326">
    <property type="entry name" value="PurM N-terminal domain-like"/>
    <property type="match status" value="1"/>
</dbReference>
<comment type="similarity">
    <text evidence="2">Belongs to the thiamine-monophosphate kinase family.</text>
</comment>
<feature type="binding site" evidence="2">
    <location>
        <position position="226"/>
    </location>
    <ligand>
        <name>Mg(2+)</name>
        <dbReference type="ChEBI" id="CHEBI:18420"/>
        <label>3</label>
    </ligand>
</feature>
<evidence type="ECO:0000256" key="2">
    <source>
        <dbReference type="HAMAP-Rule" id="MF_02128"/>
    </source>
</evidence>
<dbReference type="NCBIfam" id="TIGR01379">
    <property type="entry name" value="thiL"/>
    <property type="match status" value="1"/>
</dbReference>
<dbReference type="STRING" id="316056.RPC_2665"/>
<feature type="binding site" evidence="2">
    <location>
        <position position="335"/>
    </location>
    <ligand>
        <name>substrate</name>
    </ligand>
</feature>
<dbReference type="GO" id="GO:0009030">
    <property type="term" value="F:thiamine-phosphate kinase activity"/>
    <property type="evidence" value="ECO:0007669"/>
    <property type="project" value="UniProtKB-UniRule"/>
</dbReference>
<dbReference type="InterPro" id="IPR036921">
    <property type="entry name" value="PurM-like_N_sf"/>
</dbReference>
<reference evidence="5" key="1">
    <citation type="submission" date="2006-03" db="EMBL/GenBank/DDBJ databases">
        <title>Complete sequence of Rhodopseudomonas palustris BisB18.</title>
        <authorList>
            <consortium name="US DOE Joint Genome Institute"/>
            <person name="Copeland A."/>
            <person name="Lucas S."/>
            <person name="Lapidus A."/>
            <person name="Barry K."/>
            <person name="Detter J.C."/>
            <person name="Glavina del Rio T."/>
            <person name="Hammon N."/>
            <person name="Israni S."/>
            <person name="Dalin E."/>
            <person name="Tice H."/>
            <person name="Pitluck S."/>
            <person name="Chain P."/>
            <person name="Malfatti S."/>
            <person name="Shin M."/>
            <person name="Vergez L."/>
            <person name="Schmutz J."/>
            <person name="Larimer F."/>
            <person name="Land M."/>
            <person name="Hauser L."/>
            <person name="Pelletier D.A."/>
            <person name="Kyrpides N."/>
            <person name="Anderson I."/>
            <person name="Oda Y."/>
            <person name="Harwood C.S."/>
            <person name="Richardson P."/>
        </authorList>
    </citation>
    <scope>NUCLEOTIDE SEQUENCE [LARGE SCALE GENOMIC DNA]</scope>
    <source>
        <strain evidence="5">BisB18</strain>
    </source>
</reference>
<feature type="binding site" evidence="2">
    <location>
        <position position="55"/>
    </location>
    <ligand>
        <name>Mg(2+)</name>
        <dbReference type="ChEBI" id="CHEBI:18420"/>
        <label>4</label>
    </ligand>
</feature>
<evidence type="ECO:0000259" key="4">
    <source>
        <dbReference type="Pfam" id="PF02769"/>
    </source>
</evidence>
<dbReference type="InterPro" id="IPR036676">
    <property type="entry name" value="PurM-like_C_sf"/>
</dbReference>
<dbReference type="PANTHER" id="PTHR30270:SF0">
    <property type="entry name" value="THIAMINE-MONOPHOSPHATE KINASE"/>
    <property type="match status" value="1"/>
</dbReference>
<feature type="binding site" evidence="2">
    <location>
        <position position="41"/>
    </location>
    <ligand>
        <name>Mg(2+)</name>
        <dbReference type="ChEBI" id="CHEBI:18420"/>
        <label>4</label>
    </ligand>
</feature>
<keyword evidence="2 5" id="KW-0418">Kinase</keyword>
<dbReference type="InterPro" id="IPR006283">
    <property type="entry name" value="ThiL-like"/>
</dbReference>